<evidence type="ECO:0000256" key="3">
    <source>
        <dbReference type="ARBA" id="ARBA00023239"/>
    </source>
</evidence>
<evidence type="ECO:0000256" key="7">
    <source>
        <dbReference type="SAM" id="MobiDB-lite"/>
    </source>
</evidence>
<evidence type="ECO:0000256" key="5">
    <source>
        <dbReference type="PIRNR" id="PIRNR017250"/>
    </source>
</evidence>
<dbReference type="InterPro" id="IPR036167">
    <property type="entry name" value="tRNA_intron_Endo_cat-like_sf"/>
</dbReference>
<feature type="active site" evidence="6">
    <location>
        <position position="251"/>
    </location>
</feature>
<keyword evidence="2 5" id="KW-0819">tRNA processing</keyword>
<reference evidence="10" key="1">
    <citation type="journal article" date="2020" name="Stud. Mycol.">
        <title>101 Dothideomycetes genomes: a test case for predicting lifestyles and emergence of pathogens.</title>
        <authorList>
            <person name="Haridas S."/>
            <person name="Albert R."/>
            <person name="Binder M."/>
            <person name="Bloem J."/>
            <person name="Labutti K."/>
            <person name="Salamov A."/>
            <person name="Andreopoulos B."/>
            <person name="Baker S."/>
            <person name="Barry K."/>
            <person name="Bills G."/>
            <person name="Bluhm B."/>
            <person name="Cannon C."/>
            <person name="Castanera R."/>
            <person name="Culley D."/>
            <person name="Daum C."/>
            <person name="Ezra D."/>
            <person name="Gonzalez J."/>
            <person name="Henrissat B."/>
            <person name="Kuo A."/>
            <person name="Liang C."/>
            <person name="Lipzen A."/>
            <person name="Lutzoni F."/>
            <person name="Magnuson J."/>
            <person name="Mondo S."/>
            <person name="Nolan M."/>
            <person name="Ohm R."/>
            <person name="Pangilinan J."/>
            <person name="Park H.-J."/>
            <person name="Ramirez L."/>
            <person name="Alfaro M."/>
            <person name="Sun H."/>
            <person name="Tritt A."/>
            <person name="Yoshinaga Y."/>
            <person name="Zwiers L.-H."/>
            <person name="Turgeon B."/>
            <person name="Goodwin S."/>
            <person name="Spatafora J."/>
            <person name="Crous P."/>
            <person name="Grigoriev I."/>
        </authorList>
    </citation>
    <scope>NUCLEOTIDE SEQUENCE</scope>
    <source>
        <strain evidence="10">Tuck. ex Michener</strain>
    </source>
</reference>
<dbReference type="Proteomes" id="UP000800092">
    <property type="component" value="Unassembled WGS sequence"/>
</dbReference>
<organism evidence="10 11">
    <name type="scientific">Viridothelium virens</name>
    <name type="common">Speckled blister lichen</name>
    <name type="synonym">Trypethelium virens</name>
    <dbReference type="NCBI Taxonomy" id="1048519"/>
    <lineage>
        <taxon>Eukaryota</taxon>
        <taxon>Fungi</taxon>
        <taxon>Dikarya</taxon>
        <taxon>Ascomycota</taxon>
        <taxon>Pezizomycotina</taxon>
        <taxon>Dothideomycetes</taxon>
        <taxon>Dothideomycetes incertae sedis</taxon>
        <taxon>Trypetheliales</taxon>
        <taxon>Trypetheliaceae</taxon>
        <taxon>Viridothelium</taxon>
    </lineage>
</organism>
<evidence type="ECO:0000256" key="2">
    <source>
        <dbReference type="ARBA" id="ARBA00022694"/>
    </source>
</evidence>
<dbReference type="InterPro" id="IPR059049">
    <property type="entry name" value="TSEN34_N"/>
</dbReference>
<dbReference type="Pfam" id="PF01974">
    <property type="entry name" value="tRNA_int_endo"/>
    <property type="match status" value="1"/>
</dbReference>
<feature type="domain" description="TSEN34 N-terminal" evidence="9">
    <location>
        <begin position="9"/>
        <end position="78"/>
    </location>
</feature>
<dbReference type="InterPro" id="IPR006677">
    <property type="entry name" value="tRNA_intron_Endonuc_cat-like"/>
</dbReference>
<feature type="active site" evidence="6">
    <location>
        <position position="282"/>
    </location>
</feature>
<dbReference type="Gene3D" id="3.40.1350.10">
    <property type="match status" value="1"/>
</dbReference>
<evidence type="ECO:0000313" key="10">
    <source>
        <dbReference type="EMBL" id="KAF2239846.1"/>
    </source>
</evidence>
<proteinExistence type="inferred from homology"/>
<dbReference type="Pfam" id="PF26577">
    <property type="entry name" value="TSEN34_N"/>
    <property type="match status" value="1"/>
</dbReference>
<feature type="domain" description="tRNA intron endonuclease catalytic" evidence="8">
    <location>
        <begin position="217"/>
        <end position="289"/>
    </location>
</feature>
<dbReference type="SUPFAM" id="SSF53032">
    <property type="entry name" value="tRNA-intron endonuclease catalytic domain-like"/>
    <property type="match status" value="1"/>
</dbReference>
<comment type="function">
    <text evidence="4">Constitutes one of the two catalytic subunit of the tRNA-splicing endonuclease complex, a complex responsible for identification and cleavage of the splice sites in pre-tRNA. It cleaves pre-tRNA at the 5'- and 3'-splice sites to release the intron. The products are an intron and two tRNA half-molecules bearing 2',3'-cyclic phosphate and 5'-OH termini. There are no conserved sequences at the splice sites, but the intron is invariably located at the same site in the gene, placing the splice sites an invariant distance from the constant structural features of the tRNA body. It probably carries the active site for 3'-splice site cleavage.</text>
</comment>
<name>A0A6A6HP12_VIRVR</name>
<dbReference type="AlphaFoldDB" id="A0A6A6HP12"/>
<dbReference type="FunFam" id="3.40.1350.10:FF:000008">
    <property type="entry name" value="tRNA-splicing endonuclease subunit Sen34"/>
    <property type="match status" value="1"/>
</dbReference>
<keyword evidence="10" id="KW-0540">Nuclease</keyword>
<evidence type="ECO:0000259" key="8">
    <source>
        <dbReference type="Pfam" id="PF01974"/>
    </source>
</evidence>
<dbReference type="CDD" id="cd22363">
    <property type="entry name" value="tRNA-intron_lyase_C"/>
    <property type="match status" value="1"/>
</dbReference>
<dbReference type="InterPro" id="IPR016690">
    <property type="entry name" value="TSEN34"/>
</dbReference>
<dbReference type="InterPro" id="IPR011856">
    <property type="entry name" value="tRNA_endonuc-like_dom_sf"/>
</dbReference>
<dbReference type="GO" id="GO:0003676">
    <property type="term" value="F:nucleic acid binding"/>
    <property type="evidence" value="ECO:0007669"/>
    <property type="project" value="InterPro"/>
</dbReference>
<dbReference type="GO" id="GO:0000214">
    <property type="term" value="C:tRNA-intron endonuclease complex"/>
    <property type="evidence" value="ECO:0007669"/>
    <property type="project" value="UniProtKB-UniRule"/>
</dbReference>
<dbReference type="OrthoDB" id="48041at2759"/>
<keyword evidence="11" id="KW-1185">Reference proteome</keyword>
<evidence type="ECO:0000256" key="6">
    <source>
        <dbReference type="PIRSR" id="PIRSR017250-50"/>
    </source>
</evidence>
<gene>
    <name evidence="10" type="ORF">EV356DRAFT_1910</name>
</gene>
<protein>
    <recommendedName>
        <fullName evidence="5">tRNA-splicing endonuclease subunit Sen34</fullName>
        <ecNumber evidence="5">4.6.1.16</ecNumber>
    </recommendedName>
</protein>
<dbReference type="GO" id="GO:0000213">
    <property type="term" value="F:tRNA-intron lyase activity"/>
    <property type="evidence" value="ECO:0007669"/>
    <property type="project" value="UniProtKB-UniRule"/>
</dbReference>
<feature type="region of interest" description="Disordered" evidence="7">
    <location>
        <begin position="190"/>
        <end position="209"/>
    </location>
</feature>
<keyword evidence="10" id="KW-0255">Endonuclease</keyword>
<comment type="similarity">
    <text evidence="1 5">Belongs to the tRNA-intron endonuclease family.</text>
</comment>
<dbReference type="PANTHER" id="PTHR13070:SF0">
    <property type="entry name" value="TRNA-SPLICING ENDONUCLEASE SUBUNIT SEN34"/>
    <property type="match status" value="1"/>
</dbReference>
<dbReference type="PIRSF" id="PIRSF017250">
    <property type="entry name" value="tRNA_splic_SEN34"/>
    <property type="match status" value="1"/>
</dbReference>
<sequence>MATAVTLPVPISQVAGRYFLYNADVVTFIRREHHITGVLIGNLPQAPQQNIFSGIPSELMPEEVRLLVEKKVAYVIEDAARHRNAFRNMSGSERMAVLAAFDKQGREAARKAQNKASKRQEEALKRKGMTAAPKVRNDSRASASSEAGVDEDEILFASPANSFPTPTLASTASQASVSVNESKPFGITPAMSYPALSPPTPPSESWPTSIPEAPPSYPLFKYLHDKGYFLSPGLRFGAQYMAYPGDPLRFHSHFLAVGKEWEEEWELGELVGGGRLGTGVKKGFLVGGTATDSVSKDSNTNEGLGDQGVRAFCVEWSGM</sequence>
<evidence type="ECO:0000259" key="9">
    <source>
        <dbReference type="Pfam" id="PF26577"/>
    </source>
</evidence>
<keyword evidence="10" id="KW-0378">Hydrolase</keyword>
<dbReference type="GO" id="GO:0000379">
    <property type="term" value="P:tRNA-type intron splice site recognition and cleavage"/>
    <property type="evidence" value="ECO:0007669"/>
    <property type="project" value="UniProtKB-UniRule"/>
</dbReference>
<evidence type="ECO:0000313" key="11">
    <source>
        <dbReference type="Proteomes" id="UP000800092"/>
    </source>
</evidence>
<accession>A0A6A6HP12</accession>
<evidence type="ECO:0000256" key="4">
    <source>
        <dbReference type="ARBA" id="ARBA00059865"/>
    </source>
</evidence>
<dbReference type="EMBL" id="ML991771">
    <property type="protein sequence ID" value="KAF2239846.1"/>
    <property type="molecule type" value="Genomic_DNA"/>
</dbReference>
<keyword evidence="3 5" id="KW-0456">Lyase</keyword>
<dbReference type="EC" id="4.6.1.16" evidence="5"/>
<feature type="region of interest" description="Disordered" evidence="7">
    <location>
        <begin position="107"/>
        <end position="150"/>
    </location>
</feature>
<dbReference type="PANTHER" id="PTHR13070">
    <property type="entry name" value="TRNA-SPLICING ENDONUCLEASE SUBUNIT SEN34-RELATED"/>
    <property type="match status" value="1"/>
</dbReference>
<evidence type="ECO:0000256" key="1">
    <source>
        <dbReference type="ARBA" id="ARBA00008078"/>
    </source>
</evidence>
<feature type="active site" evidence="6">
    <location>
        <position position="243"/>
    </location>
</feature>